<dbReference type="EMBL" id="BAAALS010000016">
    <property type="protein sequence ID" value="GAA1760670.1"/>
    <property type="molecule type" value="Genomic_DNA"/>
</dbReference>
<keyword evidence="3" id="KW-1185">Reference proteome</keyword>
<dbReference type="InterPro" id="IPR015421">
    <property type="entry name" value="PyrdxlP-dep_Trfase_major"/>
</dbReference>
<organism evidence="2 3">
    <name type="scientific">Luedemannella helvata</name>
    <dbReference type="NCBI Taxonomy" id="349315"/>
    <lineage>
        <taxon>Bacteria</taxon>
        <taxon>Bacillati</taxon>
        <taxon>Actinomycetota</taxon>
        <taxon>Actinomycetes</taxon>
        <taxon>Micromonosporales</taxon>
        <taxon>Micromonosporaceae</taxon>
        <taxon>Luedemannella</taxon>
    </lineage>
</organism>
<reference evidence="2 3" key="1">
    <citation type="journal article" date="2019" name="Int. J. Syst. Evol. Microbiol.">
        <title>The Global Catalogue of Microorganisms (GCM) 10K type strain sequencing project: providing services to taxonomists for standard genome sequencing and annotation.</title>
        <authorList>
            <consortium name="The Broad Institute Genomics Platform"/>
            <consortium name="The Broad Institute Genome Sequencing Center for Infectious Disease"/>
            <person name="Wu L."/>
            <person name="Ma J."/>
        </authorList>
    </citation>
    <scope>NUCLEOTIDE SEQUENCE [LARGE SCALE GENOMIC DNA]</scope>
    <source>
        <strain evidence="2 3">JCM 13249</strain>
    </source>
</reference>
<feature type="domain" description="Aminotransferase class V" evidence="1">
    <location>
        <begin position="88"/>
        <end position="287"/>
    </location>
</feature>
<dbReference type="PANTHER" id="PTHR43586:SF21">
    <property type="entry name" value="PYRIDOXAL PHOSPHATE (PLP)-DEPENDENT ASPARTATE AMINOTRANSFERASE SUPERFAMILY"/>
    <property type="match status" value="1"/>
</dbReference>
<sequence length="344" mass="36237">MDIESAQHWWQPVPGWLNTASYGLPPRQALDELGAMMDDWRTGRTSWEGWDASTHRARAAFARLVGVDAADVAVGAVVSQLFAPVAAAVPDGARVVCVDGDFASTIYPWAVHADRGVSLRAVPLAGLAEAAQDADVVAFSLVQSADGRVADYANVCRAARAGGAMIVVDATQACGWLPFDAGLADVVVVGAYKWLMSPRGTAFAYLSPQVRDRFRPLAAGWYAGEDVHASYYGPPMRLATTARRFDISPAWQAWVGTAPALEVVEQLGVAAIHEHNVALANRFLAGLGLPPGDSAIVTVDVPGAEQRLAAAGVRAAVRAGRVRASFHVYNTPADVDLALAALTG</sequence>
<dbReference type="RefSeq" id="WP_344082827.1">
    <property type="nucleotide sequence ID" value="NZ_BAAALS010000016.1"/>
</dbReference>
<dbReference type="GO" id="GO:0008483">
    <property type="term" value="F:transaminase activity"/>
    <property type="evidence" value="ECO:0007669"/>
    <property type="project" value="UniProtKB-KW"/>
</dbReference>
<keyword evidence="2" id="KW-0808">Transferase</keyword>
<dbReference type="SUPFAM" id="SSF53383">
    <property type="entry name" value="PLP-dependent transferases"/>
    <property type="match status" value="1"/>
</dbReference>
<evidence type="ECO:0000313" key="3">
    <source>
        <dbReference type="Proteomes" id="UP001500655"/>
    </source>
</evidence>
<accession>A0ABN2KPX4</accession>
<proteinExistence type="predicted"/>
<dbReference type="Gene3D" id="3.40.640.10">
    <property type="entry name" value="Type I PLP-dependent aspartate aminotransferase-like (Major domain)"/>
    <property type="match status" value="1"/>
</dbReference>
<protein>
    <submittedName>
        <fullName evidence="2">Aminotransferase class V-fold PLP-dependent enzyme</fullName>
    </submittedName>
</protein>
<dbReference type="InterPro" id="IPR015422">
    <property type="entry name" value="PyrdxlP-dep_Trfase_small"/>
</dbReference>
<gene>
    <name evidence="2" type="ORF">GCM10009681_34840</name>
</gene>
<dbReference type="InterPro" id="IPR015424">
    <property type="entry name" value="PyrdxlP-dep_Trfase"/>
</dbReference>
<dbReference type="Pfam" id="PF00266">
    <property type="entry name" value="Aminotran_5"/>
    <property type="match status" value="1"/>
</dbReference>
<keyword evidence="2" id="KW-0032">Aminotransferase</keyword>
<dbReference type="InterPro" id="IPR000192">
    <property type="entry name" value="Aminotrans_V_dom"/>
</dbReference>
<dbReference type="Proteomes" id="UP001500655">
    <property type="component" value="Unassembled WGS sequence"/>
</dbReference>
<comment type="caution">
    <text evidence="2">The sequence shown here is derived from an EMBL/GenBank/DDBJ whole genome shotgun (WGS) entry which is preliminary data.</text>
</comment>
<name>A0ABN2KPX4_9ACTN</name>
<dbReference type="PANTHER" id="PTHR43586">
    <property type="entry name" value="CYSTEINE DESULFURASE"/>
    <property type="match status" value="1"/>
</dbReference>
<evidence type="ECO:0000313" key="2">
    <source>
        <dbReference type="EMBL" id="GAA1760670.1"/>
    </source>
</evidence>
<evidence type="ECO:0000259" key="1">
    <source>
        <dbReference type="Pfam" id="PF00266"/>
    </source>
</evidence>
<dbReference type="Gene3D" id="3.90.1150.10">
    <property type="entry name" value="Aspartate Aminotransferase, domain 1"/>
    <property type="match status" value="1"/>
</dbReference>